<evidence type="ECO:0000256" key="1">
    <source>
        <dbReference type="ARBA" id="ARBA00000900"/>
    </source>
</evidence>
<comment type="catalytic activity">
    <reaction evidence="1">
        <text>S-ubiquitinyl-[E2 ubiquitin-conjugating enzyme]-L-cysteine + [acceptor protein]-L-lysine = [E2 ubiquitin-conjugating enzyme]-L-cysteine + N(6)-ubiquitinyl-[acceptor protein]-L-lysine.</text>
        <dbReference type="EC" id="2.3.2.27"/>
    </reaction>
</comment>
<feature type="region of interest" description="Disordered" evidence="9">
    <location>
        <begin position="394"/>
        <end position="444"/>
    </location>
</feature>
<keyword evidence="6" id="KW-0479">Metal-binding</keyword>
<keyword evidence="5" id="KW-0808">Transferase</keyword>
<dbReference type="InterPro" id="IPR043129">
    <property type="entry name" value="ATPase_NBD"/>
</dbReference>
<dbReference type="Gene3D" id="3.30.420.40">
    <property type="match status" value="1"/>
</dbReference>
<feature type="region of interest" description="Disordered" evidence="9">
    <location>
        <begin position="194"/>
        <end position="225"/>
    </location>
</feature>
<dbReference type="SUPFAM" id="SSF53067">
    <property type="entry name" value="Actin-like ATPase domain"/>
    <property type="match status" value="1"/>
</dbReference>
<evidence type="ECO:0000256" key="2">
    <source>
        <dbReference type="ARBA" id="ARBA00004906"/>
    </source>
</evidence>
<dbReference type="GO" id="GO:0007219">
    <property type="term" value="P:Notch signaling pathway"/>
    <property type="evidence" value="ECO:0007669"/>
    <property type="project" value="InterPro"/>
</dbReference>
<dbReference type="Gene3D" id="3.30.40.10">
    <property type="entry name" value="Zinc/RING finger domain, C3HC4 (zinc finger)"/>
    <property type="match status" value="1"/>
</dbReference>
<dbReference type="InterPro" id="IPR039398">
    <property type="entry name" value="Deltex_fam"/>
</dbReference>
<dbReference type="PROSITE" id="PS50089">
    <property type="entry name" value="ZF_RING_2"/>
    <property type="match status" value="1"/>
</dbReference>
<evidence type="ECO:0000256" key="8">
    <source>
        <dbReference type="ARBA" id="ARBA00022833"/>
    </source>
</evidence>
<dbReference type="GO" id="GO:0016567">
    <property type="term" value="P:protein ubiquitination"/>
    <property type="evidence" value="ECO:0007669"/>
    <property type="project" value="InterPro"/>
</dbReference>
<dbReference type="PROSITE" id="PS00518">
    <property type="entry name" value="ZF_RING_1"/>
    <property type="match status" value="1"/>
</dbReference>
<dbReference type="Pfam" id="PF13923">
    <property type="entry name" value="zf-C3HC4_2"/>
    <property type="match status" value="1"/>
</dbReference>
<evidence type="ECO:0000256" key="3">
    <source>
        <dbReference type="ARBA" id="ARBA00009413"/>
    </source>
</evidence>
<evidence type="ECO:0000256" key="9">
    <source>
        <dbReference type="SAM" id="MobiDB-lite"/>
    </source>
</evidence>
<dbReference type="HOGENOM" id="CLU_250250_0_0_1"/>
<evidence type="ECO:0000256" key="7">
    <source>
        <dbReference type="ARBA" id="ARBA00022771"/>
    </source>
</evidence>
<dbReference type="EC" id="2.3.2.27" evidence="4"/>
<dbReference type="Gene3D" id="3.40.220.10">
    <property type="entry name" value="Leucine Aminopeptidase, subunit E, domain 1"/>
    <property type="match status" value="1"/>
</dbReference>
<comment type="similarity">
    <text evidence="3">Belongs to the Deltex family.</text>
</comment>
<feature type="compositionally biased region" description="Basic and acidic residues" evidence="9">
    <location>
        <begin position="718"/>
        <end position="730"/>
    </location>
</feature>
<protein>
    <recommendedName>
        <fullName evidence="4">RING-type E3 ubiquitin transferase</fullName>
        <ecNumber evidence="4">2.3.2.27</ecNumber>
    </recommendedName>
</protein>
<feature type="region of interest" description="Disordered" evidence="9">
    <location>
        <begin position="361"/>
        <end position="382"/>
    </location>
</feature>
<keyword evidence="7" id="KW-0863">Zinc-finger</keyword>
<dbReference type="PANTHER" id="PTHR12622">
    <property type="entry name" value="DELTEX-RELATED"/>
    <property type="match status" value="1"/>
</dbReference>
<dbReference type="InterPro" id="IPR002589">
    <property type="entry name" value="Macro_dom"/>
</dbReference>
<dbReference type="PROSITE" id="PS51154">
    <property type="entry name" value="MACRO"/>
    <property type="match status" value="1"/>
</dbReference>
<evidence type="ECO:0000256" key="5">
    <source>
        <dbReference type="ARBA" id="ARBA00022679"/>
    </source>
</evidence>
<feature type="compositionally biased region" description="Polar residues" evidence="9">
    <location>
        <begin position="151"/>
        <end position="163"/>
    </location>
</feature>
<dbReference type="InterPro" id="IPR017907">
    <property type="entry name" value="Znf_RING_CS"/>
</dbReference>
<gene>
    <name evidence="10" type="ORF">CGI_10025542</name>
</gene>
<dbReference type="InterPro" id="IPR013083">
    <property type="entry name" value="Znf_RING/FYVE/PHD"/>
</dbReference>
<organism evidence="10">
    <name type="scientific">Magallana gigas</name>
    <name type="common">Pacific oyster</name>
    <name type="synonym">Crassostrea gigas</name>
    <dbReference type="NCBI Taxonomy" id="29159"/>
    <lineage>
        <taxon>Eukaryota</taxon>
        <taxon>Metazoa</taxon>
        <taxon>Spiralia</taxon>
        <taxon>Lophotrochozoa</taxon>
        <taxon>Mollusca</taxon>
        <taxon>Bivalvia</taxon>
        <taxon>Autobranchia</taxon>
        <taxon>Pteriomorphia</taxon>
        <taxon>Ostreida</taxon>
        <taxon>Ostreoidea</taxon>
        <taxon>Ostreidae</taxon>
        <taxon>Magallana</taxon>
    </lineage>
</organism>
<dbReference type="SMART" id="SM00184">
    <property type="entry name" value="RING"/>
    <property type="match status" value="1"/>
</dbReference>
<comment type="pathway">
    <text evidence="2">Protein modification; protein ubiquitination.</text>
</comment>
<dbReference type="SMART" id="SM00506">
    <property type="entry name" value="A1pp"/>
    <property type="match status" value="1"/>
</dbReference>
<accession>K1QWD0</accession>
<name>K1QWD0_MAGGI</name>
<evidence type="ECO:0000256" key="4">
    <source>
        <dbReference type="ARBA" id="ARBA00012483"/>
    </source>
</evidence>
<evidence type="ECO:0000256" key="6">
    <source>
        <dbReference type="ARBA" id="ARBA00022723"/>
    </source>
</evidence>
<keyword evidence="10" id="KW-0418">Kinase</keyword>
<proteinExistence type="inferred from homology"/>
<dbReference type="Pfam" id="PF23085">
    <property type="entry name" value="RRM_PARP14_3"/>
    <property type="match status" value="1"/>
</dbReference>
<feature type="compositionally biased region" description="Low complexity" evidence="9">
    <location>
        <begin position="400"/>
        <end position="415"/>
    </location>
</feature>
<dbReference type="GO" id="GO:0016301">
    <property type="term" value="F:kinase activity"/>
    <property type="evidence" value="ECO:0007669"/>
    <property type="project" value="UniProtKB-KW"/>
</dbReference>
<dbReference type="SUPFAM" id="SSF57850">
    <property type="entry name" value="RING/U-box"/>
    <property type="match status" value="1"/>
</dbReference>
<keyword evidence="8" id="KW-0862">Zinc</keyword>
<sequence>MSSIRVTGLGTTTLEGDLKVYFSKPEHGGGPIDRIYLPLMNNDAVIVFQESHVAAQVMSLEEHRVGGRDVDVYILPPTVFSTVQARVDPTISLLIESVTHCKDKLQYIIGLNVTFDSSGCCVLEGNMFQIEMAWEVIGRLLQEQERIHSRASNKSLTSLPQTKQRSHTEKSGSSKCLPIASGIQEIDVPFWSKTGHLSDNEEEDSPTFLREKERDKHKKASVRITDRDDRDRRNLPMEISHDTRVKSTSNARPITSPGAEWTKELSSYPEDQVDRLFSETSDKLDSLSQRQIDRIFTESGKSPKATKSHYETEYSAMTTKPSTSHFEDPNRIDETRHLLGQDRPSDFLSLHSMNGRESIHAFSPHIEGSSDEDSFGRGTRRFDDANNTFEDFSSLRHASTSKGGTSKSSKSLKSSIGPGNSSKQRDIDSAKPSTSSASVKRDDSTSIVEKLLSTQYSSLEPQLDALRHSQRAALQSDHSQTNSFTFYAGSLKVTVRRGNITEMETLAIVNAANGSLAHGAGVAGAIARAASPSMEKECDAYIKKHGLMSTGEVMHTRAGGQLSEKVTHILHAVGPIWLDNLPDRCMYELILTYVNLFKYANKLWIPSIALPCISSGVFGSPLDVSIKCFLDGVLIFHSELGDHLSYLKEIILVNMDEDGVSTSIAILHSLLDGGQDLATAEAIDRFSRLQEKRRATTNKIKLIAGRSLIKDDISTDTGRKTDLVHNESSRARRRSSSMSRLKPKAEPSDKKVKEDNSSRGRSSSIKVNGTSSTLEKKSPRPHSSSRPSSQATYTKQSEDPKSPRQPPALKPALVTTSPPSAGAKHKTKPVHSVTSKNTPMKAGSGAATMDAFTMERDFSQMRMNQTTNGAFKHYSREHYEDDFHSLPINLDSQREEKTTFCKICHGKIKKAKTLNKCNHTFCTECIEKQFRKFGPKCPQCGTMYPSSVLSKTTTEEADFSPRSLLTSTVVHSSEPRGTMSHMTRRNMTVPGYEYCEGAIEIQYDIPSGKILRSKDRGSSRSAYSGVQCKAYLPNSAEGREVLRLLKQAFEENLVFRVSSRGTIEWCISHKTTLQGSRFLPEFLSRYDRAGTVMDFLISVLCGLDSPIMSTQLAASWGYFDCSAGCWNKEVMEQKSFPVHLLPQVVKPGSKAGNLQFDWLTVKKDTPILVALGDTQCAVYSILRNPHEAVINMGTSCQLAFPEFLATVPSSPDPSSPVQYFPYFNNQYLAVAASLNGGNVLAQFVNMIQNWMGYLGLVKSDEEIWKILLESPSKSKPNSIQIIPTIFGERHAPSQRGEITGITAGNMDLHQVFQALCRGLDSLAYFTEEVDTCTESHHIHPDTNSILLQALWERKKNSHDPQWAMVSMTFLILLILFAVKCCKLTDSAESDMEYVDYIDDFHTTTVNEAIGRKFAFIELIKRFKNRRKRRKKNSEEKQGLLSKKRILWSCEFEDFVSKSVSDVYWCMKDTN</sequence>
<feature type="compositionally biased region" description="Basic and acidic residues" evidence="9">
    <location>
        <begin position="743"/>
        <end position="758"/>
    </location>
</feature>
<dbReference type="InterPro" id="IPR039396">
    <property type="entry name" value="Deltex_C"/>
</dbReference>
<dbReference type="Gene3D" id="3.30.390.130">
    <property type="match status" value="1"/>
</dbReference>
<dbReference type="InterPro" id="IPR001841">
    <property type="entry name" value="Znf_RING"/>
</dbReference>
<evidence type="ECO:0000313" key="10">
    <source>
        <dbReference type="EMBL" id="EKC37963.1"/>
    </source>
</evidence>
<dbReference type="GO" id="GO:0008270">
    <property type="term" value="F:zinc ion binding"/>
    <property type="evidence" value="ECO:0007669"/>
    <property type="project" value="UniProtKB-KW"/>
</dbReference>
<dbReference type="InterPro" id="IPR043472">
    <property type="entry name" value="Macro_dom-like"/>
</dbReference>
<dbReference type="SUPFAM" id="SSF52949">
    <property type="entry name" value="Macro domain-like"/>
    <property type="match status" value="1"/>
</dbReference>
<dbReference type="EMBL" id="JH817090">
    <property type="protein sequence ID" value="EKC37963.1"/>
    <property type="molecule type" value="Genomic_DNA"/>
</dbReference>
<feature type="region of interest" description="Disordered" evidence="9">
    <location>
        <begin position="718"/>
        <end position="844"/>
    </location>
</feature>
<feature type="compositionally biased region" description="Polar residues" evidence="9">
    <location>
        <begin position="759"/>
        <end position="773"/>
    </location>
</feature>
<reference evidence="10" key="1">
    <citation type="journal article" date="2012" name="Nature">
        <title>The oyster genome reveals stress adaptation and complexity of shell formation.</title>
        <authorList>
            <person name="Zhang G."/>
            <person name="Fang X."/>
            <person name="Guo X."/>
            <person name="Li L."/>
            <person name="Luo R."/>
            <person name="Xu F."/>
            <person name="Yang P."/>
            <person name="Zhang L."/>
            <person name="Wang X."/>
            <person name="Qi H."/>
            <person name="Xiong Z."/>
            <person name="Que H."/>
            <person name="Xie Y."/>
            <person name="Holland P.W."/>
            <person name="Paps J."/>
            <person name="Zhu Y."/>
            <person name="Wu F."/>
            <person name="Chen Y."/>
            <person name="Wang J."/>
            <person name="Peng C."/>
            <person name="Meng J."/>
            <person name="Yang L."/>
            <person name="Liu J."/>
            <person name="Wen B."/>
            <person name="Zhang N."/>
            <person name="Huang Z."/>
            <person name="Zhu Q."/>
            <person name="Feng Y."/>
            <person name="Mount A."/>
            <person name="Hedgecock D."/>
            <person name="Xu Z."/>
            <person name="Liu Y."/>
            <person name="Domazet-Loso T."/>
            <person name="Du Y."/>
            <person name="Sun X."/>
            <person name="Zhang S."/>
            <person name="Liu B."/>
            <person name="Cheng P."/>
            <person name="Jiang X."/>
            <person name="Li J."/>
            <person name="Fan D."/>
            <person name="Wang W."/>
            <person name="Fu W."/>
            <person name="Wang T."/>
            <person name="Wang B."/>
            <person name="Zhang J."/>
            <person name="Peng Z."/>
            <person name="Li Y."/>
            <person name="Li N."/>
            <person name="Wang J."/>
            <person name="Chen M."/>
            <person name="He Y."/>
            <person name="Tan F."/>
            <person name="Song X."/>
            <person name="Zheng Q."/>
            <person name="Huang R."/>
            <person name="Yang H."/>
            <person name="Du X."/>
            <person name="Chen L."/>
            <person name="Yang M."/>
            <person name="Gaffney P.M."/>
            <person name="Wang S."/>
            <person name="Luo L."/>
            <person name="She Z."/>
            <person name="Ming Y."/>
            <person name="Huang W."/>
            <person name="Zhang S."/>
            <person name="Huang B."/>
            <person name="Zhang Y."/>
            <person name="Qu T."/>
            <person name="Ni P."/>
            <person name="Miao G."/>
            <person name="Wang J."/>
            <person name="Wang Q."/>
            <person name="Steinberg C.E."/>
            <person name="Wang H."/>
            <person name="Li N."/>
            <person name="Qian L."/>
            <person name="Zhang G."/>
            <person name="Li Y."/>
            <person name="Yang H."/>
            <person name="Liu X."/>
            <person name="Wang J."/>
            <person name="Yin Y."/>
            <person name="Wang J."/>
        </authorList>
    </citation>
    <scope>NUCLEOTIDE SEQUENCE [LARGE SCALE GENOMIC DNA]</scope>
    <source>
        <strain evidence="10">05x7-T-G4-1.051#20</strain>
    </source>
</reference>
<dbReference type="CDD" id="cd07777">
    <property type="entry name" value="ASKHA_NBD_FGGY_SHK"/>
    <property type="match status" value="1"/>
</dbReference>
<dbReference type="InterPro" id="IPR012677">
    <property type="entry name" value="Nucleotide-bd_a/b_plait_sf"/>
</dbReference>
<dbReference type="InterPro" id="IPR039399">
    <property type="entry name" value="Deltex_C_sf"/>
</dbReference>
<feature type="region of interest" description="Disordered" evidence="9">
    <location>
        <begin position="151"/>
        <end position="176"/>
    </location>
</feature>
<dbReference type="InParanoid" id="K1QWD0"/>
<dbReference type="GO" id="GO:0061630">
    <property type="term" value="F:ubiquitin protein ligase activity"/>
    <property type="evidence" value="ECO:0007669"/>
    <property type="project" value="UniProtKB-EC"/>
</dbReference>
<dbReference type="CDD" id="cd02907">
    <property type="entry name" value="Macro_Af1521_BAL-like"/>
    <property type="match status" value="1"/>
</dbReference>
<dbReference type="Gene3D" id="3.30.70.330">
    <property type="match status" value="1"/>
</dbReference>
<dbReference type="Pfam" id="PF18102">
    <property type="entry name" value="DTC"/>
    <property type="match status" value="1"/>
</dbReference>
<dbReference type="Pfam" id="PF01661">
    <property type="entry name" value="Macro"/>
    <property type="match status" value="1"/>
</dbReference>